<dbReference type="GO" id="GO:0005768">
    <property type="term" value="C:endosome"/>
    <property type="evidence" value="ECO:0007669"/>
    <property type="project" value="UniProtKB-SubCell"/>
</dbReference>
<dbReference type="Proteomes" id="UP000663864">
    <property type="component" value="Unassembled WGS sequence"/>
</dbReference>
<proteinExistence type="predicted"/>
<comment type="caution">
    <text evidence="8">The sequence shown here is derived from an EMBL/GenBank/DDBJ whole genome shotgun (WGS) entry which is preliminary data.</text>
</comment>
<dbReference type="SMART" id="SM00033">
    <property type="entry name" value="CH"/>
    <property type="match status" value="1"/>
</dbReference>
<evidence type="ECO:0000259" key="5">
    <source>
        <dbReference type="PROSITE" id="PS50021"/>
    </source>
</evidence>
<comment type="subcellular location">
    <subcellularLocation>
        <location evidence="1">Endosome</location>
    </subcellularLocation>
</comment>
<dbReference type="Pfam" id="PF00307">
    <property type="entry name" value="CH"/>
    <property type="match status" value="1"/>
</dbReference>
<dbReference type="InterPro" id="IPR050540">
    <property type="entry name" value="F-actin_Monoox_Mical"/>
</dbReference>
<dbReference type="EMBL" id="CAJNOT010003285">
    <property type="protein sequence ID" value="CAF1375358.1"/>
    <property type="molecule type" value="Genomic_DNA"/>
</dbReference>
<dbReference type="EMBL" id="CAJNOL010002414">
    <property type="protein sequence ID" value="CAF1498405.1"/>
    <property type="molecule type" value="Genomic_DNA"/>
</dbReference>
<dbReference type="InterPro" id="IPR001715">
    <property type="entry name" value="CH_dom"/>
</dbReference>
<evidence type="ECO:0000313" key="8">
    <source>
        <dbReference type="EMBL" id="CAF1375358.1"/>
    </source>
</evidence>
<dbReference type="InterPro" id="IPR036872">
    <property type="entry name" value="CH_dom_sf"/>
</dbReference>
<evidence type="ECO:0000313" key="10">
    <source>
        <dbReference type="Proteomes" id="UP000663864"/>
    </source>
</evidence>
<dbReference type="EMBL" id="CAJNOU010003091">
    <property type="protein sequence ID" value="CAF1370246.1"/>
    <property type="molecule type" value="Genomic_DNA"/>
</dbReference>
<dbReference type="PANTHER" id="PTHR23167">
    <property type="entry name" value="CALPONIN HOMOLOGY DOMAIN-CONTAINING PROTEIN DDB_G0272472-RELATED"/>
    <property type="match status" value="1"/>
</dbReference>
<dbReference type="PANTHER" id="PTHR23167:SF46">
    <property type="entry name" value="EPS15 HOMOLOGY DOMAIN CONTAINING PROTEIN-BINDING PROTEIN 1, ISOFORM F"/>
    <property type="match status" value="1"/>
</dbReference>
<evidence type="ECO:0000313" key="7">
    <source>
        <dbReference type="EMBL" id="CAF1370246.1"/>
    </source>
</evidence>
<dbReference type="EMBL" id="CAJNOH010001449">
    <property type="protein sequence ID" value="CAF1219011.1"/>
    <property type="molecule type" value="Genomic_DNA"/>
</dbReference>
<evidence type="ECO:0000256" key="2">
    <source>
        <dbReference type="ARBA" id="ARBA00022553"/>
    </source>
</evidence>
<dbReference type="Proteomes" id="UP000663889">
    <property type="component" value="Unassembled WGS sequence"/>
</dbReference>
<dbReference type="Proteomes" id="UP000663870">
    <property type="component" value="Unassembled WGS sequence"/>
</dbReference>
<dbReference type="Gene3D" id="1.10.418.10">
    <property type="entry name" value="Calponin-like domain"/>
    <property type="match status" value="1"/>
</dbReference>
<keyword evidence="4" id="KW-0175">Coiled coil</keyword>
<evidence type="ECO:0000256" key="1">
    <source>
        <dbReference type="ARBA" id="ARBA00004177"/>
    </source>
</evidence>
<evidence type="ECO:0000313" key="9">
    <source>
        <dbReference type="EMBL" id="CAF1498405.1"/>
    </source>
</evidence>
<dbReference type="PROSITE" id="PS50021">
    <property type="entry name" value="CH"/>
    <property type="match status" value="1"/>
</dbReference>
<keyword evidence="11" id="KW-1185">Reference proteome</keyword>
<name>A0A815J443_9BILA</name>
<evidence type="ECO:0000256" key="3">
    <source>
        <dbReference type="ARBA" id="ARBA00022753"/>
    </source>
</evidence>
<accession>A0A815J443</accession>
<sequence>MFEYLFQQLNSIISITFTLSKSMMTSSSLRPSYKEAQERLLKWCENVTRNYESVKIRNFTTDFADGLAFCAIIHHYFPDEFDFNKLNRDNKQNNFDLAFRIAEEKAHVHPLLDTDDLIHGELDKKCVFTYLLTLYHGLKNHQTNKLLLS</sequence>
<keyword evidence="2" id="KW-0597">Phosphoprotein</keyword>
<evidence type="ECO:0000313" key="6">
    <source>
        <dbReference type="EMBL" id="CAF1219011.1"/>
    </source>
</evidence>
<evidence type="ECO:0000313" key="11">
    <source>
        <dbReference type="Proteomes" id="UP000663870"/>
    </source>
</evidence>
<dbReference type="AlphaFoldDB" id="A0A815J443"/>
<gene>
    <name evidence="9" type="ORF">JXQ802_LOCUS40272</name>
    <name evidence="6" type="ORF">PYM288_LOCUS25773</name>
    <name evidence="7" type="ORF">SEV965_LOCUS29855</name>
    <name evidence="8" type="ORF">ZHD862_LOCUS31825</name>
</gene>
<dbReference type="Proteomes" id="UP000663854">
    <property type="component" value="Unassembled WGS sequence"/>
</dbReference>
<keyword evidence="3" id="KW-0967">Endosome</keyword>
<evidence type="ECO:0000256" key="4">
    <source>
        <dbReference type="ARBA" id="ARBA00023054"/>
    </source>
</evidence>
<protein>
    <recommendedName>
        <fullName evidence="5">Calponin-homology (CH) domain-containing protein</fullName>
    </recommendedName>
</protein>
<feature type="domain" description="Calponin-homology (CH)" evidence="5">
    <location>
        <begin position="34"/>
        <end position="139"/>
    </location>
</feature>
<reference evidence="8" key="1">
    <citation type="submission" date="2021-02" db="EMBL/GenBank/DDBJ databases">
        <authorList>
            <person name="Nowell W R."/>
        </authorList>
    </citation>
    <scope>NUCLEOTIDE SEQUENCE</scope>
</reference>
<dbReference type="SUPFAM" id="SSF47576">
    <property type="entry name" value="Calponin-homology domain, CH-domain"/>
    <property type="match status" value="1"/>
</dbReference>
<dbReference type="FunFam" id="1.10.418.10:FF:000023">
    <property type="entry name" value="EH domain-binding protein 1 isoform X1"/>
    <property type="match status" value="1"/>
</dbReference>
<organism evidence="8 10">
    <name type="scientific">Rotaria sordida</name>
    <dbReference type="NCBI Taxonomy" id="392033"/>
    <lineage>
        <taxon>Eukaryota</taxon>
        <taxon>Metazoa</taxon>
        <taxon>Spiralia</taxon>
        <taxon>Gnathifera</taxon>
        <taxon>Rotifera</taxon>
        <taxon>Eurotatoria</taxon>
        <taxon>Bdelloidea</taxon>
        <taxon>Philodinida</taxon>
        <taxon>Philodinidae</taxon>
        <taxon>Rotaria</taxon>
    </lineage>
</organism>